<dbReference type="AlphaFoldDB" id="U5T7X2"/>
<dbReference type="InterPro" id="IPR051030">
    <property type="entry name" value="Vitamin_B12-ABC_binding"/>
</dbReference>
<organism evidence="2 3">
    <name type="scientific">Spiribacter curvatus</name>
    <dbReference type="NCBI Taxonomy" id="1335757"/>
    <lineage>
        <taxon>Bacteria</taxon>
        <taxon>Pseudomonadati</taxon>
        <taxon>Pseudomonadota</taxon>
        <taxon>Gammaproteobacteria</taxon>
        <taxon>Chromatiales</taxon>
        <taxon>Ectothiorhodospiraceae</taxon>
        <taxon>Spiribacter</taxon>
    </lineage>
</organism>
<dbReference type="eggNOG" id="COG0614">
    <property type="taxonomic scope" value="Bacteria"/>
</dbReference>
<accession>U5T7X2</accession>
<dbReference type="InterPro" id="IPR002491">
    <property type="entry name" value="ABC_transptr_periplasmic_BD"/>
</dbReference>
<dbReference type="PANTHER" id="PTHR42860:SF1">
    <property type="entry name" value="VITAMIN B12-BINDING PROTEIN"/>
    <property type="match status" value="1"/>
</dbReference>
<feature type="domain" description="Fe/B12 periplasmic-binding" evidence="1">
    <location>
        <begin position="4"/>
        <end position="285"/>
    </location>
</feature>
<dbReference type="EMBL" id="CP005990">
    <property type="protein sequence ID" value="AGY92332.1"/>
    <property type="molecule type" value="Genomic_DNA"/>
</dbReference>
<protein>
    <recommendedName>
        <fullName evidence="1">Fe/B12 periplasmic-binding domain-containing protein</fullName>
    </recommendedName>
</protein>
<dbReference type="PANTHER" id="PTHR42860">
    <property type="entry name" value="VITAMIN B12-BINDING PROTEIN"/>
    <property type="match status" value="1"/>
</dbReference>
<dbReference type="Gene3D" id="3.40.50.1980">
    <property type="entry name" value="Nitrogenase molybdenum iron protein domain"/>
    <property type="match status" value="2"/>
</dbReference>
<sequence length="298" mass="31769">MAQRIVSLLPGATEIVAALGLADRLVGISAECDQPSALMDRPRVSIAALDTGETDPAAIDREVRARLASGAPHFRADSDALRALRPDLVLSQSLCDVCAATPDSLTARAIGDATVLALDGRDLKGLLRDIERVAAAAGVPDRGVRLIQSLERRRRTVAERPRSTARVLAVEWPEPLFIGGHWVPDMIVTAGARALNAPGDHSVAIDWDQVRDFAPTVVLVLPCGQSIRGAATGLQSLQQRPGWRALPAVRRGEVYLLDGNRYFSRPGPAAFTGLEITAHILGTDATDPAPGAWRRATE</sequence>
<dbReference type="STRING" id="1335757.SPICUR_06840"/>
<dbReference type="RefSeq" id="WP_023367394.1">
    <property type="nucleotide sequence ID" value="NC_022664.1"/>
</dbReference>
<dbReference type="Pfam" id="PF01497">
    <property type="entry name" value="Peripla_BP_2"/>
    <property type="match status" value="1"/>
</dbReference>
<name>U5T7X2_9GAMM</name>
<dbReference type="SUPFAM" id="SSF53807">
    <property type="entry name" value="Helical backbone' metal receptor"/>
    <property type="match status" value="1"/>
</dbReference>
<dbReference type="PROSITE" id="PS50983">
    <property type="entry name" value="FE_B12_PBP"/>
    <property type="match status" value="1"/>
</dbReference>
<dbReference type="Proteomes" id="UP000017640">
    <property type="component" value="Chromosome"/>
</dbReference>
<reference evidence="2 3" key="1">
    <citation type="journal article" date="2013" name="BMC Genomics">
        <title>Genomes of "Spiribacter", a streamlined, successful halophilic bacterium.</title>
        <authorList>
            <person name="Lopez-Perez M."/>
            <person name="Ghai R."/>
            <person name="Leon M.J."/>
            <person name="Rodriguez-Olmos A."/>
            <person name="Copa-Patino J.L."/>
            <person name="Soliveri J."/>
            <person name="Sanchez-Porro C."/>
            <person name="Ventosa A."/>
            <person name="Rodriguez-Valera F."/>
        </authorList>
    </citation>
    <scope>NUCLEOTIDE SEQUENCE [LARGE SCALE GENOMIC DNA]</scope>
    <source>
        <strain evidence="2 3">UAH-SP71</strain>
    </source>
</reference>
<dbReference type="HOGENOM" id="CLU_038034_9_1_6"/>
<proteinExistence type="predicted"/>
<gene>
    <name evidence="2" type="ORF">SPICUR_06840</name>
</gene>
<dbReference type="KEGG" id="spiu:SPICUR_06840"/>
<evidence type="ECO:0000313" key="2">
    <source>
        <dbReference type="EMBL" id="AGY92332.1"/>
    </source>
</evidence>
<dbReference type="OrthoDB" id="9775594at2"/>
<keyword evidence="3" id="KW-1185">Reference proteome</keyword>
<evidence type="ECO:0000313" key="3">
    <source>
        <dbReference type="Proteomes" id="UP000017640"/>
    </source>
</evidence>
<evidence type="ECO:0000259" key="1">
    <source>
        <dbReference type="PROSITE" id="PS50983"/>
    </source>
</evidence>